<evidence type="ECO:0000256" key="4">
    <source>
        <dbReference type="ARBA" id="ARBA00023240"/>
    </source>
</evidence>
<gene>
    <name evidence="9" type="ORF">LSINAPIS_LOCUS1859</name>
</gene>
<sequence>MLGPKLHCGGAIITDFHILTAGHCIAFSVNYRDLSVNVGMHDRLSSSHTVMRLSNGIKHPNFTSNAVRDINDIAVLTLEKRLKFSPKVRPLCLPNSGKDP</sequence>
<dbReference type="FunFam" id="2.40.10.10:FF:000068">
    <property type="entry name" value="transmembrane protease serine 2"/>
    <property type="match status" value="1"/>
</dbReference>
<keyword evidence="4" id="KW-1199">Hemostasis impairing toxin</keyword>
<dbReference type="InterPro" id="IPR009003">
    <property type="entry name" value="Peptidase_S1_PA"/>
</dbReference>
<name>A0A5E4PU16_9NEOP</name>
<evidence type="ECO:0000256" key="3">
    <source>
        <dbReference type="ARBA" id="ARBA00023157"/>
    </source>
</evidence>
<evidence type="ECO:0000313" key="10">
    <source>
        <dbReference type="Proteomes" id="UP000324832"/>
    </source>
</evidence>
<organism evidence="9 10">
    <name type="scientific">Leptidea sinapis</name>
    <dbReference type="NCBI Taxonomy" id="189913"/>
    <lineage>
        <taxon>Eukaryota</taxon>
        <taxon>Metazoa</taxon>
        <taxon>Ecdysozoa</taxon>
        <taxon>Arthropoda</taxon>
        <taxon>Hexapoda</taxon>
        <taxon>Insecta</taxon>
        <taxon>Pterygota</taxon>
        <taxon>Neoptera</taxon>
        <taxon>Endopterygota</taxon>
        <taxon>Lepidoptera</taxon>
        <taxon>Glossata</taxon>
        <taxon>Ditrysia</taxon>
        <taxon>Papilionoidea</taxon>
        <taxon>Pieridae</taxon>
        <taxon>Dismorphiinae</taxon>
        <taxon>Leptidea</taxon>
    </lineage>
</organism>
<dbReference type="GO" id="GO:0090729">
    <property type="term" value="F:toxin activity"/>
    <property type="evidence" value="ECO:0007669"/>
    <property type="project" value="UniProtKB-KW"/>
</dbReference>
<dbReference type="PANTHER" id="PTHR24256">
    <property type="entry name" value="TRYPTASE-RELATED"/>
    <property type="match status" value="1"/>
</dbReference>
<dbReference type="GO" id="GO:0005576">
    <property type="term" value="C:extracellular region"/>
    <property type="evidence" value="ECO:0007669"/>
    <property type="project" value="UniProtKB-SubCell"/>
</dbReference>
<reference evidence="9 10" key="1">
    <citation type="submission" date="2017-07" db="EMBL/GenBank/DDBJ databases">
        <authorList>
            <person name="Talla V."/>
            <person name="Backstrom N."/>
        </authorList>
    </citation>
    <scope>NUCLEOTIDE SEQUENCE [LARGE SCALE GENOMIC DNA]</scope>
</reference>
<comment type="subcellular location">
    <subcellularLocation>
        <location evidence="1">Secreted</location>
        <location evidence="1">Extracellular space</location>
    </subcellularLocation>
</comment>
<dbReference type="EMBL" id="FZQP02000337">
    <property type="protein sequence ID" value="VVC88505.1"/>
    <property type="molecule type" value="Genomic_DNA"/>
</dbReference>
<evidence type="ECO:0000256" key="6">
    <source>
        <dbReference type="ARBA" id="ARBA00055534"/>
    </source>
</evidence>
<evidence type="ECO:0000259" key="8">
    <source>
        <dbReference type="PROSITE" id="PS50240"/>
    </source>
</evidence>
<dbReference type="GO" id="GO:0004252">
    <property type="term" value="F:serine-type endopeptidase activity"/>
    <property type="evidence" value="ECO:0007669"/>
    <property type="project" value="InterPro"/>
</dbReference>
<dbReference type="PROSITE" id="PS50240">
    <property type="entry name" value="TRYPSIN_DOM"/>
    <property type="match status" value="1"/>
</dbReference>
<keyword evidence="7" id="KW-1205">Fibrinolytic toxin</keyword>
<proteinExistence type="inferred from homology"/>
<evidence type="ECO:0000256" key="1">
    <source>
        <dbReference type="ARBA" id="ARBA00004239"/>
    </source>
</evidence>
<evidence type="ECO:0000256" key="2">
    <source>
        <dbReference type="ARBA" id="ARBA00022656"/>
    </source>
</evidence>
<dbReference type="Gene3D" id="2.40.10.10">
    <property type="entry name" value="Trypsin-like serine proteases"/>
    <property type="match status" value="1"/>
</dbReference>
<evidence type="ECO:0000313" key="9">
    <source>
        <dbReference type="EMBL" id="VVC88505.1"/>
    </source>
</evidence>
<keyword evidence="3" id="KW-1015">Disulfide bond</keyword>
<dbReference type="InterPro" id="IPR051487">
    <property type="entry name" value="Ser/Thr_Proteases_Immune/Dev"/>
</dbReference>
<keyword evidence="10" id="KW-1185">Reference proteome</keyword>
<dbReference type="GO" id="GO:0006508">
    <property type="term" value="P:proteolysis"/>
    <property type="evidence" value="ECO:0007669"/>
    <property type="project" value="InterPro"/>
</dbReference>
<dbReference type="PROSITE" id="PS00134">
    <property type="entry name" value="TRYPSIN_HIS"/>
    <property type="match status" value="1"/>
</dbReference>
<dbReference type="InterPro" id="IPR043504">
    <property type="entry name" value="Peptidase_S1_PA_chymotrypsin"/>
</dbReference>
<accession>A0A5E4PU16</accession>
<evidence type="ECO:0000256" key="7">
    <source>
        <dbReference type="ARBA" id="ARBA00084094"/>
    </source>
</evidence>
<dbReference type="InterPro" id="IPR001254">
    <property type="entry name" value="Trypsin_dom"/>
</dbReference>
<feature type="domain" description="Peptidase S1" evidence="8">
    <location>
        <begin position="1"/>
        <end position="100"/>
    </location>
</feature>
<protein>
    <recommendedName>
        <fullName evidence="8">Peptidase S1 domain-containing protein</fullName>
    </recommendedName>
</protein>
<dbReference type="Proteomes" id="UP000324832">
    <property type="component" value="Unassembled WGS sequence"/>
</dbReference>
<evidence type="ECO:0000256" key="5">
    <source>
        <dbReference type="ARBA" id="ARBA00024195"/>
    </source>
</evidence>
<dbReference type="SUPFAM" id="SSF50494">
    <property type="entry name" value="Trypsin-like serine proteases"/>
    <property type="match status" value="1"/>
</dbReference>
<keyword evidence="2" id="KW-0800">Toxin</keyword>
<dbReference type="AlphaFoldDB" id="A0A5E4PU16"/>
<comment type="similarity">
    <text evidence="5">Belongs to the peptidase S1 family. CLIP subfamily.</text>
</comment>
<dbReference type="Pfam" id="PF00089">
    <property type="entry name" value="Trypsin"/>
    <property type="match status" value="1"/>
</dbReference>
<dbReference type="InterPro" id="IPR018114">
    <property type="entry name" value="TRYPSIN_HIS"/>
</dbReference>
<comment type="function">
    <text evidence="6">Fibrinolytic activity; shows preferential cleavage of Arg-Gly bonds in all three fibrinogen chains. Contact with the caterpillars causes severe bleeding, due the anticoagulant effect of the protein.</text>
</comment>